<dbReference type="InterPro" id="IPR008257">
    <property type="entry name" value="Pept_M19"/>
</dbReference>
<dbReference type="PANTHER" id="PTHR10443">
    <property type="entry name" value="MICROSOMAL DIPEPTIDASE"/>
    <property type="match status" value="1"/>
</dbReference>
<gene>
    <name evidence="1" type="ORF">METZ01_LOCUS343722</name>
</gene>
<organism evidence="1">
    <name type="scientific">marine metagenome</name>
    <dbReference type="NCBI Taxonomy" id="408172"/>
    <lineage>
        <taxon>unclassified sequences</taxon>
        <taxon>metagenomes</taxon>
        <taxon>ecological metagenomes</taxon>
    </lineage>
</organism>
<dbReference type="GO" id="GO:0070573">
    <property type="term" value="F:metallodipeptidase activity"/>
    <property type="evidence" value="ECO:0007669"/>
    <property type="project" value="InterPro"/>
</dbReference>
<dbReference type="Pfam" id="PF01244">
    <property type="entry name" value="Peptidase_M19"/>
    <property type="match status" value="1"/>
</dbReference>
<reference evidence="1" key="1">
    <citation type="submission" date="2018-05" db="EMBL/GenBank/DDBJ databases">
        <authorList>
            <person name="Lanie J.A."/>
            <person name="Ng W.-L."/>
            <person name="Kazmierczak K.M."/>
            <person name="Andrzejewski T.M."/>
            <person name="Davidsen T.M."/>
            <person name="Wayne K.J."/>
            <person name="Tettelin H."/>
            <person name="Glass J.I."/>
            <person name="Rusch D."/>
            <person name="Podicherti R."/>
            <person name="Tsui H.-C.T."/>
            <person name="Winkler M.E."/>
        </authorList>
    </citation>
    <scope>NUCLEOTIDE SEQUENCE</scope>
</reference>
<evidence type="ECO:0000313" key="1">
    <source>
        <dbReference type="EMBL" id="SVC90868.1"/>
    </source>
</evidence>
<dbReference type="SUPFAM" id="SSF51556">
    <property type="entry name" value="Metallo-dependent hydrolases"/>
    <property type="match status" value="1"/>
</dbReference>
<dbReference type="PANTHER" id="PTHR10443:SF12">
    <property type="entry name" value="DIPEPTIDASE"/>
    <property type="match status" value="1"/>
</dbReference>
<proteinExistence type="predicted"/>
<name>A0A382R1B1_9ZZZZ</name>
<dbReference type="GO" id="GO:0006508">
    <property type="term" value="P:proteolysis"/>
    <property type="evidence" value="ECO:0007669"/>
    <property type="project" value="InterPro"/>
</dbReference>
<dbReference type="AlphaFoldDB" id="A0A382R1B1"/>
<dbReference type="Gene3D" id="3.20.20.140">
    <property type="entry name" value="Metal-dependent hydrolases"/>
    <property type="match status" value="1"/>
</dbReference>
<feature type="non-terminal residue" evidence="1">
    <location>
        <position position="1"/>
    </location>
</feature>
<dbReference type="EMBL" id="UINC01118022">
    <property type="protein sequence ID" value="SVC90868.1"/>
    <property type="molecule type" value="Genomic_DNA"/>
</dbReference>
<accession>A0A382R1B1</accession>
<evidence type="ECO:0008006" key="2">
    <source>
        <dbReference type="Google" id="ProtNLM"/>
    </source>
</evidence>
<protein>
    <recommendedName>
        <fullName evidence="2">Membrane dipeptidase</fullName>
    </recommendedName>
</protein>
<dbReference type="InterPro" id="IPR032466">
    <property type="entry name" value="Metal_Hydrolase"/>
</dbReference>
<sequence>SHSNARGLTDHPRNVPDSILVRLKDNGGVVMLSFIPFFVSQEAADFIEAGDKTIKGCNTSDCLESLGIDMPKANVGHVVEHIEYVRDLAGIDHIGIGSDYYGSEDMPIGLEDVSKYPNLFAALIKKGWPDEDLKKLAGENILRVMRENEANAKRIQKLRQPSTKVIEDYN</sequence>
<dbReference type="PROSITE" id="PS51365">
    <property type="entry name" value="RENAL_DIPEPTIDASE_2"/>
    <property type="match status" value="1"/>
</dbReference>